<organism evidence="3 4">
    <name type="scientific">Faunimonas pinastri</name>
    <dbReference type="NCBI Taxonomy" id="1855383"/>
    <lineage>
        <taxon>Bacteria</taxon>
        <taxon>Pseudomonadati</taxon>
        <taxon>Pseudomonadota</taxon>
        <taxon>Alphaproteobacteria</taxon>
        <taxon>Hyphomicrobiales</taxon>
        <taxon>Afifellaceae</taxon>
        <taxon>Faunimonas</taxon>
    </lineage>
</organism>
<dbReference type="Proteomes" id="UP000199647">
    <property type="component" value="Unassembled WGS sequence"/>
</dbReference>
<evidence type="ECO:0000256" key="2">
    <source>
        <dbReference type="SAM" id="SignalP"/>
    </source>
</evidence>
<dbReference type="STRING" id="1855383.SAMN05216548_101181"/>
<evidence type="ECO:0000313" key="4">
    <source>
        <dbReference type="Proteomes" id="UP000199647"/>
    </source>
</evidence>
<feature type="region of interest" description="Disordered" evidence="1">
    <location>
        <begin position="167"/>
        <end position="202"/>
    </location>
</feature>
<evidence type="ECO:0000313" key="3">
    <source>
        <dbReference type="EMBL" id="SEP64961.1"/>
    </source>
</evidence>
<reference evidence="3 4" key="1">
    <citation type="submission" date="2016-10" db="EMBL/GenBank/DDBJ databases">
        <authorList>
            <person name="de Groot N.N."/>
        </authorList>
    </citation>
    <scope>NUCLEOTIDE SEQUENCE [LARGE SCALE GENOMIC DNA]</scope>
    <source>
        <strain evidence="3 4">A52C2</strain>
    </source>
</reference>
<feature type="chain" id="PRO_5011760827" description="Lipoprotein" evidence="2">
    <location>
        <begin position="21"/>
        <end position="213"/>
    </location>
</feature>
<protein>
    <recommendedName>
        <fullName evidence="5">Lipoprotein</fullName>
    </recommendedName>
</protein>
<gene>
    <name evidence="3" type="ORF">SAMN05216548_101181</name>
</gene>
<dbReference type="PROSITE" id="PS51257">
    <property type="entry name" value="PROKAR_LIPOPROTEIN"/>
    <property type="match status" value="1"/>
</dbReference>
<dbReference type="AlphaFoldDB" id="A0A1H8ZKY9"/>
<feature type="region of interest" description="Disordered" evidence="1">
    <location>
        <begin position="67"/>
        <end position="139"/>
    </location>
</feature>
<feature type="compositionally biased region" description="Polar residues" evidence="1">
    <location>
        <begin position="121"/>
        <end position="132"/>
    </location>
</feature>
<evidence type="ECO:0000256" key="1">
    <source>
        <dbReference type="SAM" id="MobiDB-lite"/>
    </source>
</evidence>
<evidence type="ECO:0008006" key="5">
    <source>
        <dbReference type="Google" id="ProtNLM"/>
    </source>
</evidence>
<keyword evidence="4" id="KW-1185">Reference proteome</keyword>
<dbReference type="EMBL" id="FOFG01000001">
    <property type="protein sequence ID" value="SEP64961.1"/>
    <property type="molecule type" value="Genomic_DNA"/>
</dbReference>
<sequence length="213" mass="22950">MVRRILAPQAMSLAAVLVTAAGLGGCSSGFSTYGTGERPESAIFHEVGGTLTGSKKAKIDYSPRAPLVVPPSDQLPAPAAAPETANAQWPDDPDRRVKKSRYDEANVDIRESYERTKNLPRGTSDNDASSNPGIGAGGRAFTRQDEIDAARSLNSQQTQRKQFKAALAQQNNVAKHRRYLTDPPDTLKQPAPGAPTDFKDVKKQNGGFFSHLF</sequence>
<feature type="signal peptide" evidence="2">
    <location>
        <begin position="1"/>
        <end position="20"/>
    </location>
</feature>
<proteinExistence type="predicted"/>
<feature type="compositionally biased region" description="Basic and acidic residues" evidence="1">
    <location>
        <begin position="92"/>
        <end position="117"/>
    </location>
</feature>
<accession>A0A1H8ZKY9</accession>
<feature type="compositionally biased region" description="Low complexity" evidence="1">
    <location>
        <begin position="76"/>
        <end position="90"/>
    </location>
</feature>
<name>A0A1H8ZKY9_9HYPH</name>
<keyword evidence="2" id="KW-0732">Signal</keyword>